<gene>
    <name evidence="1" type="ORF">SAMN04488128_101219</name>
</gene>
<name>A0A1T4KN49_9BACT</name>
<dbReference type="EMBL" id="FUWZ01000001">
    <property type="protein sequence ID" value="SJZ43788.1"/>
    <property type="molecule type" value="Genomic_DNA"/>
</dbReference>
<proteinExistence type="predicted"/>
<organism evidence="1 2">
    <name type="scientific">Chitinophaga eiseniae</name>
    <dbReference type="NCBI Taxonomy" id="634771"/>
    <lineage>
        <taxon>Bacteria</taxon>
        <taxon>Pseudomonadati</taxon>
        <taxon>Bacteroidota</taxon>
        <taxon>Chitinophagia</taxon>
        <taxon>Chitinophagales</taxon>
        <taxon>Chitinophagaceae</taxon>
        <taxon>Chitinophaga</taxon>
    </lineage>
</organism>
<dbReference type="STRING" id="634771.SAMN04488128_101219"/>
<protein>
    <submittedName>
        <fullName evidence="1">Uncharacterized protein</fullName>
    </submittedName>
</protein>
<evidence type="ECO:0000313" key="2">
    <source>
        <dbReference type="Proteomes" id="UP000190367"/>
    </source>
</evidence>
<reference evidence="2" key="1">
    <citation type="submission" date="2017-02" db="EMBL/GenBank/DDBJ databases">
        <authorList>
            <person name="Varghese N."/>
            <person name="Submissions S."/>
        </authorList>
    </citation>
    <scope>NUCLEOTIDE SEQUENCE [LARGE SCALE GENOMIC DNA]</scope>
    <source>
        <strain evidence="2">DSM 22224</strain>
    </source>
</reference>
<evidence type="ECO:0000313" key="1">
    <source>
        <dbReference type="EMBL" id="SJZ43788.1"/>
    </source>
</evidence>
<keyword evidence="2" id="KW-1185">Reference proteome</keyword>
<dbReference type="AlphaFoldDB" id="A0A1T4KN49"/>
<sequence>MRSKLKLLETYSGEMASLYTVMFEVPGGATTKLDQFIGKYRDAYPEQLMDIVRRLKSLGTKTGCIENFFKLDEGLDPDDLVCALYDVPETNLRLYCIRLSDQIAILGDGGPKPKTIRAWQEDKDLEREVHEMMRVSKIIRTKIDNGDLRISDNGLRLEGDLWITRPLTY</sequence>
<accession>A0A1T4KN49</accession>
<dbReference type="Proteomes" id="UP000190367">
    <property type="component" value="Unassembled WGS sequence"/>
</dbReference>